<dbReference type="NCBIfam" id="TIGR00099">
    <property type="entry name" value="Cof-subfamily"/>
    <property type="match status" value="1"/>
</dbReference>
<evidence type="ECO:0000313" key="4">
    <source>
        <dbReference type="Proteomes" id="UP000439965"/>
    </source>
</evidence>
<dbReference type="RefSeq" id="WP_003127852.1">
    <property type="nucleotide sequence ID" value="NZ_BSYC01000002.1"/>
</dbReference>
<evidence type="ECO:0000313" key="5">
    <source>
        <dbReference type="Proteomes" id="UP000516696"/>
    </source>
</evidence>
<evidence type="ECO:0000313" key="2">
    <source>
        <dbReference type="EMBL" id="MXS25330.1"/>
    </source>
</evidence>
<dbReference type="Proteomes" id="UP001183682">
    <property type="component" value="Unassembled WGS sequence"/>
</dbReference>
<proteinExistence type="predicted"/>
<dbReference type="Proteomes" id="UP000516696">
    <property type="component" value="Chromosome"/>
</dbReference>
<reference evidence="1" key="3">
    <citation type="submission" date="2023-03" db="EMBL/GenBank/DDBJ databases">
        <authorList>
            <person name="Shen W."/>
            <person name="Cai J."/>
        </authorList>
    </citation>
    <scope>NUCLEOTIDE SEQUENCE</scope>
    <source>
        <strain evidence="1">K69-2</strain>
    </source>
</reference>
<evidence type="ECO:0000313" key="1">
    <source>
        <dbReference type="EMBL" id="MDT2690781.1"/>
    </source>
</evidence>
<dbReference type="Gene3D" id="3.30.1240.10">
    <property type="match status" value="1"/>
</dbReference>
<dbReference type="Gene3D" id="3.40.50.1000">
    <property type="entry name" value="HAD superfamily/HAD-like"/>
    <property type="match status" value="1"/>
</dbReference>
<dbReference type="InterPro" id="IPR036412">
    <property type="entry name" value="HAD-like_sf"/>
</dbReference>
<dbReference type="PANTHER" id="PTHR10000">
    <property type="entry name" value="PHOSPHOSERINE PHOSPHATASE"/>
    <property type="match status" value="1"/>
</dbReference>
<organism evidence="2 4">
    <name type="scientific">Enterococcus gallinarum</name>
    <dbReference type="NCBI Taxonomy" id="1353"/>
    <lineage>
        <taxon>Bacteria</taxon>
        <taxon>Bacillati</taxon>
        <taxon>Bacillota</taxon>
        <taxon>Bacilli</taxon>
        <taxon>Lactobacillales</taxon>
        <taxon>Enterococcaceae</taxon>
        <taxon>Enterococcus</taxon>
    </lineage>
</organism>
<dbReference type="EMBL" id="WVTI01000002">
    <property type="protein sequence ID" value="MXS25330.1"/>
    <property type="molecule type" value="Genomic_DNA"/>
</dbReference>
<dbReference type="InterPro" id="IPR000150">
    <property type="entry name" value="Cof"/>
</dbReference>
<name>A0A366U4F9_ENTGA</name>
<dbReference type="SFLD" id="SFLDG01140">
    <property type="entry name" value="C2.B:_Phosphomannomutase_and_P"/>
    <property type="match status" value="1"/>
</dbReference>
<dbReference type="SFLD" id="SFLDS00003">
    <property type="entry name" value="Haloacid_Dehalogenase"/>
    <property type="match status" value="1"/>
</dbReference>
<dbReference type="SUPFAM" id="SSF56784">
    <property type="entry name" value="HAD-like"/>
    <property type="match status" value="1"/>
</dbReference>
<evidence type="ECO:0000313" key="3">
    <source>
        <dbReference type="EMBL" id="QOG26898.1"/>
    </source>
</evidence>
<dbReference type="GO" id="GO:0016791">
    <property type="term" value="F:phosphatase activity"/>
    <property type="evidence" value="ECO:0007669"/>
    <property type="project" value="UniProtKB-ARBA"/>
</dbReference>
<reference evidence="2 4" key="1">
    <citation type="submission" date="2019-04" db="EMBL/GenBank/DDBJ databases">
        <title>Step-wise assembly of the neonatal virome modulated by breast feeding.</title>
        <authorList>
            <person name="Liang G."/>
            <person name="Bushman F."/>
        </authorList>
    </citation>
    <scope>NUCLEOTIDE SEQUENCE [LARGE SCALE GENOMIC DNA]</scope>
    <source>
        <strain evidence="2 4">E3404</strain>
    </source>
</reference>
<keyword evidence="2" id="KW-0378">Hydrolase</keyword>
<dbReference type="GO" id="GO:0000287">
    <property type="term" value="F:magnesium ion binding"/>
    <property type="evidence" value="ECO:0007669"/>
    <property type="project" value="TreeGrafter"/>
</dbReference>
<reference evidence="3 5" key="2">
    <citation type="submission" date="2020-03" db="EMBL/GenBank/DDBJ databases">
        <title>Characterization of ganglioside-mimicking enterococci.</title>
        <authorList>
            <person name="Patry R.T."/>
            <person name="Nothaft H."/>
            <person name="Bridger R."/>
            <person name="Shajahan A."/>
            <person name="Huynh S."/>
            <person name="Sanchez S."/>
            <person name="Azadi P."/>
            <person name="Cooper K."/>
            <person name="Miller W.G."/>
            <person name="Parker C.T."/>
            <person name="Wells L."/>
            <person name="Szymanski C.M."/>
        </authorList>
    </citation>
    <scope>NUCLEOTIDE SEQUENCE [LARGE SCALE GENOMIC DNA]</scope>
    <source>
        <strain evidence="3 5">EGM181</strain>
    </source>
</reference>
<dbReference type="Pfam" id="PF08282">
    <property type="entry name" value="Hydrolase_3"/>
    <property type="match status" value="1"/>
</dbReference>
<dbReference type="EMBL" id="JARPZN010000007">
    <property type="protein sequence ID" value="MDT2690781.1"/>
    <property type="molecule type" value="Genomic_DNA"/>
</dbReference>
<protein>
    <submittedName>
        <fullName evidence="2">Cof-type HAD-IIB family hydrolase</fullName>
    </submittedName>
</protein>
<dbReference type="EMBL" id="CP050485">
    <property type="protein sequence ID" value="QOG26898.1"/>
    <property type="molecule type" value="Genomic_DNA"/>
</dbReference>
<dbReference type="InterPro" id="IPR023214">
    <property type="entry name" value="HAD_sf"/>
</dbReference>
<gene>
    <name evidence="3" type="ORF">EGM181_06325</name>
    <name evidence="2" type="ORF">GTI89_04465</name>
    <name evidence="1" type="ORF">P7E30_11300</name>
</gene>
<dbReference type="AlphaFoldDB" id="A0A366U4F9"/>
<dbReference type="InterPro" id="IPR006379">
    <property type="entry name" value="HAD-SF_hydro_IIB"/>
</dbReference>
<sequence length="267" mass="29926">MNKKLIAIDLDGTTLNTESQISKRTFDVLTRATKAGHYVTIATGRPFRMSDQFYRQLALKTPMINFNGGLVHKPRQVWANETEFSVSKEIAFELMAQKENLNLDFVAAENRETFFIDQLEGFDQRFFSSDSITEENLLKNMKSDPTSLLVKTQNEFAESVALRINDQFNDTVDVRTWGGPHAILEIVPKGVHKALGLSVISDYLKIDPKNIIAFGDEHNDLEMLEYAGWGVAMANGTAQLKSIANDVTDKTNAEDGLADYLENLLAL</sequence>
<dbReference type="CDD" id="cd07516">
    <property type="entry name" value="HAD_Pase"/>
    <property type="match status" value="1"/>
</dbReference>
<dbReference type="GO" id="GO:0005829">
    <property type="term" value="C:cytosol"/>
    <property type="evidence" value="ECO:0007669"/>
    <property type="project" value="TreeGrafter"/>
</dbReference>
<dbReference type="Proteomes" id="UP000439965">
    <property type="component" value="Unassembled WGS sequence"/>
</dbReference>
<dbReference type="GeneID" id="93223603"/>
<dbReference type="PANTHER" id="PTHR10000:SF23">
    <property type="entry name" value="5-AMINO-6-(5-PHOSPHO-D-RIBITYLAMINO)URACIL PHOSPHATASE YITU"/>
    <property type="match status" value="1"/>
</dbReference>
<accession>A0A366U4F9</accession>
<dbReference type="NCBIfam" id="TIGR01484">
    <property type="entry name" value="HAD-SF-IIB"/>
    <property type="match status" value="1"/>
</dbReference>